<dbReference type="NCBIfam" id="TIGR04256">
    <property type="entry name" value="GxxExxY"/>
    <property type="match status" value="1"/>
</dbReference>
<protein>
    <recommendedName>
        <fullName evidence="3">GTP-binding signal recognition particle</fullName>
    </recommendedName>
</protein>
<dbReference type="InterPro" id="IPR026350">
    <property type="entry name" value="GxxExxY"/>
</dbReference>
<evidence type="ECO:0000313" key="2">
    <source>
        <dbReference type="Proteomes" id="UP000033876"/>
    </source>
</evidence>
<evidence type="ECO:0008006" key="3">
    <source>
        <dbReference type="Google" id="ProtNLM"/>
    </source>
</evidence>
<gene>
    <name evidence="1" type="ORF">US50_C0009G0011</name>
</gene>
<evidence type="ECO:0000313" key="1">
    <source>
        <dbReference type="EMBL" id="KKQ35645.1"/>
    </source>
</evidence>
<comment type="caution">
    <text evidence="1">The sequence shown here is derived from an EMBL/GenBank/DDBJ whole genome shotgun (WGS) entry which is preliminary data.</text>
</comment>
<proteinExistence type="predicted"/>
<dbReference type="Proteomes" id="UP000033876">
    <property type="component" value="Unassembled WGS sequence"/>
</dbReference>
<dbReference type="Pfam" id="PF13366">
    <property type="entry name" value="PDDEXK_3"/>
    <property type="match status" value="1"/>
</dbReference>
<sequence>MKTKILNEDKVIYSELSYLINGILFETRKNLGIFCNEKQYCDHIEKLLKEKNIPYKREFVLSESFEGEQKGRNKVDFLIDNKIIMEIKAKKSLLKDDYYQVQRYLTSTNKQLAILVNMRQYSVTPKRILNGTIS</sequence>
<dbReference type="AlphaFoldDB" id="A0A0G0HAW1"/>
<dbReference type="EMBL" id="LBTF01000009">
    <property type="protein sequence ID" value="KKQ35645.1"/>
    <property type="molecule type" value="Genomic_DNA"/>
</dbReference>
<accession>A0A0G0HAW1</accession>
<reference evidence="1 2" key="1">
    <citation type="journal article" date="2015" name="Nature">
        <title>rRNA introns, odd ribosomes, and small enigmatic genomes across a large radiation of phyla.</title>
        <authorList>
            <person name="Brown C.T."/>
            <person name="Hug L.A."/>
            <person name="Thomas B.C."/>
            <person name="Sharon I."/>
            <person name="Castelle C.J."/>
            <person name="Singh A."/>
            <person name="Wilkins M.J."/>
            <person name="Williams K.H."/>
            <person name="Banfield J.F."/>
        </authorList>
    </citation>
    <scope>NUCLEOTIDE SEQUENCE [LARGE SCALE GENOMIC DNA]</scope>
</reference>
<organism evidence="1 2">
    <name type="scientific">Candidatus Nomurabacteria bacterium GW2011_GWB1_37_5</name>
    <dbReference type="NCBI Taxonomy" id="1618742"/>
    <lineage>
        <taxon>Bacteria</taxon>
        <taxon>Candidatus Nomuraibacteriota</taxon>
    </lineage>
</organism>
<name>A0A0G0HAW1_9BACT</name>